<dbReference type="Bgee" id="ENSOANG00000037357">
    <property type="expression patterns" value="Expressed in heart and 8 other cell types or tissues"/>
</dbReference>
<dbReference type="Pfam" id="PF15274">
    <property type="entry name" value="MLIP"/>
    <property type="match status" value="2"/>
</dbReference>
<name>F7D5Z6_ORNAN</name>
<dbReference type="PANTHER" id="PTHR31514:SF1">
    <property type="entry name" value="MUSCULAR LMNA-INTERACTING PROTEIN"/>
    <property type="match status" value="1"/>
</dbReference>
<proteinExistence type="predicted"/>
<keyword evidence="3" id="KW-1185">Reference proteome</keyword>
<sequence>MELGKHEKQSSLNKNLKEKLTLHPLQHGQQIGSKDLGVTSSLSFLNAGQVPSGDSGTKPLIFTFIPTVRRLPVHSQIVDASEFLTKIDEEPRDENIRETINRGRRFKSSKPEAMEQSDLFKAEYVFIVDSEGEEESTSRNDNKISSHGDNHRSLRPQSLDLPKVPMWGAEVPKKPGIDIHAPPRPELPPGTANQQKTAQQYKIKSSYKAFAAIPTNTLLMEQKALDEPAKKGSIPKDDVSDPHLELCSPAQLRQQTEELCATIDKVLQDSLQHLESPSSSLQTLLDSDVNKMPSTLQRSAGRETKYANLSLPMSTVGESQLTKPGVIRPAPVKSKIILRKEEEEPYEPNPFSKYLEDSSGPCAGQEAVSLHPLYQTKLFPPDKLPLPSQTIIGPHCVNPGPFSHLTAVSLSDKHENSHSSFSPKALYNKLSHPIVTIPENEALGSKEQ</sequence>
<feature type="region of interest" description="Disordered" evidence="1">
    <location>
        <begin position="174"/>
        <end position="200"/>
    </location>
</feature>
<reference evidence="2" key="2">
    <citation type="submission" date="2025-08" db="UniProtKB">
        <authorList>
            <consortium name="Ensembl"/>
        </authorList>
    </citation>
    <scope>IDENTIFICATION</scope>
    <source>
        <strain evidence="2">Glennie</strain>
    </source>
</reference>
<feature type="region of interest" description="Disordered" evidence="1">
    <location>
        <begin position="131"/>
        <end position="159"/>
    </location>
</feature>
<dbReference type="GeneTree" id="ENSGT00940000154025"/>
<dbReference type="Proteomes" id="UP000002279">
    <property type="component" value="Chromosome 1"/>
</dbReference>
<dbReference type="OMA" id="KLTXSNS"/>
<evidence type="ECO:0000313" key="2">
    <source>
        <dbReference type="Ensembl" id="ENSOANP00000005695.3"/>
    </source>
</evidence>
<feature type="compositionally biased region" description="Polar residues" evidence="1">
    <location>
        <begin position="191"/>
        <end position="200"/>
    </location>
</feature>
<dbReference type="AlphaFoldDB" id="F7D5Z6"/>
<evidence type="ECO:0000313" key="3">
    <source>
        <dbReference type="Proteomes" id="UP000002279"/>
    </source>
</evidence>
<reference evidence="2 3" key="1">
    <citation type="journal article" date="2008" name="Nature">
        <title>Genome analysis of the platypus reveals unique signatures of evolution.</title>
        <authorList>
            <person name="Warren W.C."/>
            <person name="Hillier L.W."/>
            <person name="Marshall Graves J.A."/>
            <person name="Birney E."/>
            <person name="Ponting C.P."/>
            <person name="Grutzner F."/>
            <person name="Belov K."/>
            <person name="Miller W."/>
            <person name="Clarke L."/>
            <person name="Chinwalla A.T."/>
            <person name="Yang S.P."/>
            <person name="Heger A."/>
            <person name="Locke D.P."/>
            <person name="Miethke P."/>
            <person name="Waters P.D."/>
            <person name="Veyrunes F."/>
            <person name="Fulton L."/>
            <person name="Fulton B."/>
            <person name="Graves T."/>
            <person name="Wallis J."/>
            <person name="Puente X.S."/>
            <person name="Lopez-Otin C."/>
            <person name="Ordonez G.R."/>
            <person name="Eichler E.E."/>
            <person name="Chen L."/>
            <person name="Cheng Z."/>
            <person name="Deakin J.E."/>
            <person name="Alsop A."/>
            <person name="Thompson K."/>
            <person name="Kirby P."/>
            <person name="Papenfuss A.T."/>
            <person name="Wakefield M.J."/>
            <person name="Olender T."/>
            <person name="Lancet D."/>
            <person name="Huttley G.A."/>
            <person name="Smit A.F."/>
            <person name="Pask A."/>
            <person name="Temple-Smith P."/>
            <person name="Batzer M.A."/>
            <person name="Walker J.A."/>
            <person name="Konkel M.K."/>
            <person name="Harris R.S."/>
            <person name="Whittington C.M."/>
            <person name="Wong E.S."/>
            <person name="Gemmell N.J."/>
            <person name="Buschiazzo E."/>
            <person name="Vargas Jentzsch I.M."/>
            <person name="Merkel A."/>
            <person name="Schmitz J."/>
            <person name="Zemann A."/>
            <person name="Churakov G."/>
            <person name="Kriegs J.O."/>
            <person name="Brosius J."/>
            <person name="Murchison E.P."/>
            <person name="Sachidanandam R."/>
            <person name="Smith C."/>
            <person name="Hannon G.J."/>
            <person name="Tsend-Ayush E."/>
            <person name="McMillan D."/>
            <person name="Attenborough R."/>
            <person name="Rens W."/>
            <person name="Ferguson-Smith M."/>
            <person name="Lefevre C.M."/>
            <person name="Sharp J.A."/>
            <person name="Nicholas K.R."/>
            <person name="Ray D.A."/>
            <person name="Kube M."/>
            <person name="Reinhardt R."/>
            <person name="Pringle T.H."/>
            <person name="Taylor J."/>
            <person name="Jones R.C."/>
            <person name="Nixon B."/>
            <person name="Dacheux J.L."/>
            <person name="Niwa H."/>
            <person name="Sekita Y."/>
            <person name="Huang X."/>
            <person name="Stark A."/>
            <person name="Kheradpour P."/>
            <person name="Kellis M."/>
            <person name="Flicek P."/>
            <person name="Chen Y."/>
            <person name="Webber C."/>
            <person name="Hardison R."/>
            <person name="Nelson J."/>
            <person name="Hallsworth-Pepin K."/>
            <person name="Delehaunty K."/>
            <person name="Markovic C."/>
            <person name="Minx P."/>
            <person name="Feng Y."/>
            <person name="Kremitzki C."/>
            <person name="Mitreva M."/>
            <person name="Glasscock J."/>
            <person name="Wylie T."/>
            <person name="Wohldmann P."/>
            <person name="Thiru P."/>
            <person name="Nhan M.N."/>
            <person name="Pohl C.S."/>
            <person name="Smith S.M."/>
            <person name="Hou S."/>
            <person name="Nefedov M."/>
            <person name="de Jong P.J."/>
            <person name="Renfree M.B."/>
            <person name="Mardis E.R."/>
            <person name="Wilson R.K."/>
        </authorList>
    </citation>
    <scope>NUCLEOTIDE SEQUENCE [LARGE SCALE GENOMIC DNA]</scope>
    <source>
        <strain evidence="2 3">Glennie</strain>
    </source>
</reference>
<dbReference type="PANTHER" id="PTHR31514">
    <property type="entry name" value="MUSCULAR LMNA-INTERACTING PROTEIN MLIP"/>
    <property type="match status" value="1"/>
</dbReference>
<gene>
    <name evidence="2" type="primary">LRRC1</name>
</gene>
<feature type="compositionally biased region" description="Basic and acidic residues" evidence="1">
    <location>
        <begin position="174"/>
        <end position="183"/>
    </location>
</feature>
<evidence type="ECO:0000256" key="1">
    <source>
        <dbReference type="SAM" id="MobiDB-lite"/>
    </source>
</evidence>
<dbReference type="HOGENOM" id="CLU_013619_0_0_1"/>
<dbReference type="eggNOG" id="ENOG502QTJV">
    <property type="taxonomic scope" value="Eukaryota"/>
</dbReference>
<feature type="compositionally biased region" description="Basic and acidic residues" evidence="1">
    <location>
        <begin position="136"/>
        <end position="152"/>
    </location>
</feature>
<dbReference type="InterPro" id="IPR029331">
    <property type="entry name" value="MLIP"/>
</dbReference>
<accession>F7D5Z6</accession>
<protein>
    <submittedName>
        <fullName evidence="2">Leucine rich repeat containing 1</fullName>
    </submittedName>
</protein>
<dbReference type="Ensembl" id="ENSOANT00000005697.3">
    <property type="protein sequence ID" value="ENSOANP00000005695.3"/>
    <property type="gene ID" value="ENSOANG00000037357.1"/>
</dbReference>
<organism evidence="2 3">
    <name type="scientific">Ornithorhynchus anatinus</name>
    <name type="common">Duckbill platypus</name>
    <dbReference type="NCBI Taxonomy" id="9258"/>
    <lineage>
        <taxon>Eukaryota</taxon>
        <taxon>Metazoa</taxon>
        <taxon>Chordata</taxon>
        <taxon>Craniata</taxon>
        <taxon>Vertebrata</taxon>
        <taxon>Euteleostomi</taxon>
        <taxon>Mammalia</taxon>
        <taxon>Monotremata</taxon>
        <taxon>Ornithorhynchidae</taxon>
        <taxon>Ornithorhynchus</taxon>
    </lineage>
</organism>
<reference evidence="2" key="3">
    <citation type="submission" date="2025-09" db="UniProtKB">
        <authorList>
            <consortium name="Ensembl"/>
        </authorList>
    </citation>
    <scope>IDENTIFICATION</scope>
    <source>
        <strain evidence="2">Glennie</strain>
    </source>
</reference>